<accession>A0A8J8MIK7</accession>
<dbReference type="Gene3D" id="3.40.50.1820">
    <property type="entry name" value="alpha/beta hydrolase"/>
    <property type="match status" value="1"/>
</dbReference>
<dbReference type="Pfam" id="PF00975">
    <property type="entry name" value="Thioesterase"/>
    <property type="match status" value="1"/>
</dbReference>
<dbReference type="EMBL" id="CP058649">
    <property type="protein sequence ID" value="QUI21908.1"/>
    <property type="molecule type" value="Genomic_DNA"/>
</dbReference>
<dbReference type="GO" id="GO:0008610">
    <property type="term" value="P:lipid biosynthetic process"/>
    <property type="evidence" value="ECO:0007669"/>
    <property type="project" value="TreeGrafter"/>
</dbReference>
<comment type="similarity">
    <text evidence="1">Belongs to the thioesterase family.</text>
</comment>
<organism evidence="3 4">
    <name type="scientific">Vallitalea pronyensis</name>
    <dbReference type="NCBI Taxonomy" id="1348613"/>
    <lineage>
        <taxon>Bacteria</taxon>
        <taxon>Bacillati</taxon>
        <taxon>Bacillota</taxon>
        <taxon>Clostridia</taxon>
        <taxon>Lachnospirales</taxon>
        <taxon>Vallitaleaceae</taxon>
        <taxon>Vallitalea</taxon>
    </lineage>
</organism>
<sequence>MSMLLYCVPHAGSSALNYYQWKLHMMKGITIVPLELAGRGSKSDKPLYKDFHEAVDDLVDDILHDNPEEEYALFGHSLGCWLVYHLYFRLLEKGMKPPVHLFFSGRWSPLTHKEGLKSTEMTDQEFLESIKEMGGTSDKIMNTTEFLDKYLAILRSDFNIIDHYQNPTDIQLIESDITVLSGTQDSSITSAELFEWQKTTSGTCTICKVKGGHFFHLENMEDTIHIITNKIKRFA</sequence>
<keyword evidence="4" id="KW-1185">Reference proteome</keyword>
<dbReference type="KEGG" id="vpy:HZI73_06145"/>
<reference evidence="3" key="1">
    <citation type="submission" date="2020-07" db="EMBL/GenBank/DDBJ databases">
        <title>Vallitalea pronyensis genome.</title>
        <authorList>
            <person name="Postec A."/>
        </authorList>
    </citation>
    <scope>NUCLEOTIDE SEQUENCE</scope>
    <source>
        <strain evidence="3">FatNI3</strain>
    </source>
</reference>
<evidence type="ECO:0000313" key="3">
    <source>
        <dbReference type="EMBL" id="QUI21908.1"/>
    </source>
</evidence>
<gene>
    <name evidence="3" type="ORF">HZI73_06145</name>
</gene>
<protein>
    <submittedName>
        <fullName evidence="3">Thioesterase</fullName>
    </submittedName>
</protein>
<dbReference type="InterPro" id="IPR029058">
    <property type="entry name" value="AB_hydrolase_fold"/>
</dbReference>
<dbReference type="InterPro" id="IPR001031">
    <property type="entry name" value="Thioesterase"/>
</dbReference>
<dbReference type="Proteomes" id="UP000683246">
    <property type="component" value="Chromosome"/>
</dbReference>
<feature type="domain" description="Thioesterase" evidence="2">
    <location>
        <begin position="5"/>
        <end position="230"/>
    </location>
</feature>
<evidence type="ECO:0000259" key="2">
    <source>
        <dbReference type="Pfam" id="PF00975"/>
    </source>
</evidence>
<name>A0A8J8MIK7_9FIRM</name>
<dbReference type="RefSeq" id="WP_212697379.1">
    <property type="nucleotide sequence ID" value="NZ_CP058649.1"/>
</dbReference>
<dbReference type="PANTHER" id="PTHR11487">
    <property type="entry name" value="THIOESTERASE"/>
    <property type="match status" value="1"/>
</dbReference>
<dbReference type="SUPFAM" id="SSF53474">
    <property type="entry name" value="alpha/beta-Hydrolases"/>
    <property type="match status" value="1"/>
</dbReference>
<dbReference type="AlphaFoldDB" id="A0A8J8MIK7"/>
<proteinExistence type="inferred from homology"/>
<evidence type="ECO:0000313" key="4">
    <source>
        <dbReference type="Proteomes" id="UP000683246"/>
    </source>
</evidence>
<dbReference type="InterPro" id="IPR012223">
    <property type="entry name" value="TEII"/>
</dbReference>
<evidence type="ECO:0000256" key="1">
    <source>
        <dbReference type="ARBA" id="ARBA00007169"/>
    </source>
</evidence>
<dbReference type="PANTHER" id="PTHR11487:SF0">
    <property type="entry name" value="S-ACYL FATTY ACID SYNTHASE THIOESTERASE, MEDIUM CHAIN"/>
    <property type="match status" value="1"/>
</dbReference>